<keyword evidence="4" id="KW-1185">Reference proteome</keyword>
<accession>A0A1U7LS66</accession>
<evidence type="ECO:0000256" key="1">
    <source>
        <dbReference type="SAM" id="SignalP"/>
    </source>
</evidence>
<evidence type="ECO:0000313" key="4">
    <source>
        <dbReference type="Proteomes" id="UP000186594"/>
    </source>
</evidence>
<evidence type="ECO:0000313" key="3">
    <source>
        <dbReference type="EMBL" id="OLL25516.1"/>
    </source>
</evidence>
<dbReference type="EMBL" id="LXFE01000386">
    <property type="protein sequence ID" value="OLL25516.1"/>
    <property type="molecule type" value="Genomic_DNA"/>
</dbReference>
<dbReference type="PANTHER" id="PTHR39613">
    <property type="entry name" value="ANCHORED CELL WALL PROTEIN, PUTATIVE (AFU_ORTHOLOGUE AFUA_4G08960)-RELATED"/>
    <property type="match status" value="1"/>
</dbReference>
<dbReference type="Proteomes" id="UP000186594">
    <property type="component" value="Unassembled WGS sequence"/>
</dbReference>
<keyword evidence="1" id="KW-0732">Signal</keyword>
<gene>
    <name evidence="3" type="ORF">NEOLI_004616</name>
</gene>
<organism evidence="3 4">
    <name type="scientific">Neolecta irregularis (strain DAH-3)</name>
    <dbReference type="NCBI Taxonomy" id="1198029"/>
    <lineage>
        <taxon>Eukaryota</taxon>
        <taxon>Fungi</taxon>
        <taxon>Dikarya</taxon>
        <taxon>Ascomycota</taxon>
        <taxon>Taphrinomycotina</taxon>
        <taxon>Neolectales</taxon>
        <taxon>Neolectaceae</taxon>
        <taxon>Neolecta</taxon>
    </lineage>
</organism>
<reference evidence="3 4" key="1">
    <citation type="submission" date="2016-04" db="EMBL/GenBank/DDBJ databases">
        <title>Evolutionary innovation and constraint leading to complex multicellularity in the Ascomycota.</title>
        <authorList>
            <person name="Cisse O."/>
            <person name="Nguyen A."/>
            <person name="Hewitt D.A."/>
            <person name="Jedd G."/>
            <person name="Stajich J.E."/>
        </authorList>
    </citation>
    <scope>NUCLEOTIDE SEQUENCE [LARGE SCALE GENOMIC DNA]</scope>
    <source>
        <strain evidence="3 4">DAH-3</strain>
    </source>
</reference>
<sequence>MQFTTSALVSFLAISVFASPTSQDSEEIPTKVLTTPTVHCGEKCGESTVLPGLLVPIKENEPNTAFGTQYRGYAAQFNNANKISTIASFGLDASRPHCHLKFVVPDGESANYNFYGSKQIEIYDVAPFNYQSTTWNNRPARGVSRGVIQIKVTGESNILHFPCRFPYGEIEIAPYGGNDYAEWFELANPTLGLVMVQD</sequence>
<proteinExistence type="predicted"/>
<dbReference type="InterPro" id="IPR018620">
    <property type="entry name" value="Ubiquitin3-bd_protein_But2_C"/>
</dbReference>
<feature type="signal peptide" evidence="1">
    <location>
        <begin position="1"/>
        <end position="18"/>
    </location>
</feature>
<feature type="chain" id="PRO_5012052666" description="Ubiquitin 3 binding protein But2 C-terminal domain-containing protein" evidence="1">
    <location>
        <begin position="19"/>
        <end position="198"/>
    </location>
</feature>
<name>A0A1U7LS66_NEOID</name>
<dbReference type="Pfam" id="PF09792">
    <property type="entry name" value="But2"/>
    <property type="match status" value="1"/>
</dbReference>
<protein>
    <recommendedName>
        <fullName evidence="2">Ubiquitin 3 binding protein But2 C-terminal domain-containing protein</fullName>
    </recommendedName>
</protein>
<dbReference type="AlphaFoldDB" id="A0A1U7LS66"/>
<dbReference type="PANTHER" id="PTHR39613:SF1">
    <property type="entry name" value="ANCHORED CELL WALL PROTEIN, PUTATIVE (AFU_ORTHOLOGUE AFUA_4G08960)-RELATED"/>
    <property type="match status" value="1"/>
</dbReference>
<dbReference type="OrthoDB" id="4657524at2759"/>
<evidence type="ECO:0000259" key="2">
    <source>
        <dbReference type="Pfam" id="PF09792"/>
    </source>
</evidence>
<comment type="caution">
    <text evidence="3">The sequence shown here is derived from an EMBL/GenBank/DDBJ whole genome shotgun (WGS) entry which is preliminary data.</text>
</comment>
<feature type="domain" description="Ubiquitin 3 binding protein But2 C-terminal" evidence="2">
    <location>
        <begin position="51"/>
        <end position="189"/>
    </location>
</feature>